<dbReference type="EMBL" id="VSSQ01002504">
    <property type="protein sequence ID" value="MPM15819.1"/>
    <property type="molecule type" value="Genomic_DNA"/>
</dbReference>
<dbReference type="SUPFAM" id="SSF159894">
    <property type="entry name" value="YgaC/TfoX-N like"/>
    <property type="match status" value="1"/>
</dbReference>
<protein>
    <recommendedName>
        <fullName evidence="1">TfoX N-terminal domain-containing protein</fullName>
    </recommendedName>
</protein>
<evidence type="ECO:0000313" key="2">
    <source>
        <dbReference type="EMBL" id="MPM15819.1"/>
    </source>
</evidence>
<comment type="caution">
    <text evidence="2">The sequence shown here is derived from an EMBL/GenBank/DDBJ whole genome shotgun (WGS) entry which is preliminary data.</text>
</comment>
<gene>
    <name evidence="2" type="ORF">SDC9_62191</name>
</gene>
<dbReference type="Pfam" id="PF04993">
    <property type="entry name" value="TfoX_N"/>
    <property type="match status" value="1"/>
</dbReference>
<name>A0A644XIB0_9ZZZZ</name>
<feature type="domain" description="TfoX N-terminal" evidence="1">
    <location>
        <begin position="13"/>
        <end position="96"/>
    </location>
</feature>
<sequence length="114" mass="12965">MATDKNFVDFITDQLENVGEVSVIKMFGEYGIYADGKIFGLICDNKLFIKPTQSGREFIGNPVEAPAYPGAKPSFLIEDKLEEREWLSELVRISVKELPFPKPKKKLKPRSNEK</sequence>
<proteinExistence type="predicted"/>
<dbReference type="AlphaFoldDB" id="A0A644XIB0"/>
<reference evidence="2" key="1">
    <citation type="submission" date="2019-08" db="EMBL/GenBank/DDBJ databases">
        <authorList>
            <person name="Kucharzyk K."/>
            <person name="Murdoch R.W."/>
            <person name="Higgins S."/>
            <person name="Loffler F."/>
        </authorList>
    </citation>
    <scope>NUCLEOTIDE SEQUENCE</scope>
</reference>
<organism evidence="2">
    <name type="scientific">bioreactor metagenome</name>
    <dbReference type="NCBI Taxonomy" id="1076179"/>
    <lineage>
        <taxon>unclassified sequences</taxon>
        <taxon>metagenomes</taxon>
        <taxon>ecological metagenomes</taxon>
    </lineage>
</organism>
<dbReference type="InterPro" id="IPR007076">
    <property type="entry name" value="TfoX_N"/>
</dbReference>
<evidence type="ECO:0000259" key="1">
    <source>
        <dbReference type="Pfam" id="PF04993"/>
    </source>
</evidence>
<accession>A0A644XIB0</accession>
<dbReference type="Gene3D" id="3.30.1460.30">
    <property type="entry name" value="YgaC/TfoX-N like chaperone"/>
    <property type="match status" value="1"/>
</dbReference>